<gene>
    <name evidence="1" type="ORF">DPMN_016431</name>
</gene>
<reference evidence="1" key="2">
    <citation type="submission" date="2020-11" db="EMBL/GenBank/DDBJ databases">
        <authorList>
            <person name="McCartney M.A."/>
            <person name="Auch B."/>
            <person name="Kono T."/>
            <person name="Mallez S."/>
            <person name="Becker A."/>
            <person name="Gohl D.M."/>
            <person name="Silverstein K.A.T."/>
            <person name="Koren S."/>
            <person name="Bechman K.B."/>
            <person name="Herman A."/>
            <person name="Abrahante J.E."/>
            <person name="Garbe J."/>
        </authorList>
    </citation>
    <scope>NUCLEOTIDE SEQUENCE</scope>
    <source>
        <strain evidence="1">Duluth1</strain>
        <tissue evidence="1">Whole animal</tissue>
    </source>
</reference>
<dbReference type="Proteomes" id="UP000828390">
    <property type="component" value="Unassembled WGS sequence"/>
</dbReference>
<protein>
    <submittedName>
        <fullName evidence="1">Uncharacterized protein</fullName>
    </submittedName>
</protein>
<name>A0A9D4NDI2_DREPO</name>
<reference evidence="1" key="1">
    <citation type="journal article" date="2019" name="bioRxiv">
        <title>The Genome of the Zebra Mussel, Dreissena polymorpha: A Resource for Invasive Species Research.</title>
        <authorList>
            <person name="McCartney M.A."/>
            <person name="Auch B."/>
            <person name="Kono T."/>
            <person name="Mallez S."/>
            <person name="Zhang Y."/>
            <person name="Obille A."/>
            <person name="Becker A."/>
            <person name="Abrahante J.E."/>
            <person name="Garbe J."/>
            <person name="Badalamenti J.P."/>
            <person name="Herman A."/>
            <person name="Mangelson H."/>
            <person name="Liachko I."/>
            <person name="Sullivan S."/>
            <person name="Sone E.D."/>
            <person name="Koren S."/>
            <person name="Silverstein K.A.T."/>
            <person name="Beckman K.B."/>
            <person name="Gohl D.M."/>
        </authorList>
    </citation>
    <scope>NUCLEOTIDE SEQUENCE</scope>
    <source>
        <strain evidence="1">Duluth1</strain>
        <tissue evidence="1">Whole animal</tissue>
    </source>
</reference>
<accession>A0A9D4NDI2</accession>
<comment type="caution">
    <text evidence="1">The sequence shown here is derived from an EMBL/GenBank/DDBJ whole genome shotgun (WGS) entry which is preliminary data.</text>
</comment>
<evidence type="ECO:0000313" key="2">
    <source>
        <dbReference type="Proteomes" id="UP000828390"/>
    </source>
</evidence>
<sequence>MKLKINVVSPCESNVSLVATWSRSAVRHAYKLGCCANSRGGRFSATATRAPSYLRLVAARLWLKDRAPLTGHITALRIEGTEALSD</sequence>
<proteinExistence type="predicted"/>
<dbReference type="EMBL" id="JAIWYP010000001">
    <property type="protein sequence ID" value="KAH3892316.1"/>
    <property type="molecule type" value="Genomic_DNA"/>
</dbReference>
<organism evidence="1 2">
    <name type="scientific">Dreissena polymorpha</name>
    <name type="common">Zebra mussel</name>
    <name type="synonym">Mytilus polymorpha</name>
    <dbReference type="NCBI Taxonomy" id="45954"/>
    <lineage>
        <taxon>Eukaryota</taxon>
        <taxon>Metazoa</taxon>
        <taxon>Spiralia</taxon>
        <taxon>Lophotrochozoa</taxon>
        <taxon>Mollusca</taxon>
        <taxon>Bivalvia</taxon>
        <taxon>Autobranchia</taxon>
        <taxon>Heteroconchia</taxon>
        <taxon>Euheterodonta</taxon>
        <taxon>Imparidentia</taxon>
        <taxon>Neoheterodontei</taxon>
        <taxon>Myida</taxon>
        <taxon>Dreissenoidea</taxon>
        <taxon>Dreissenidae</taxon>
        <taxon>Dreissena</taxon>
    </lineage>
</organism>
<evidence type="ECO:0000313" key="1">
    <source>
        <dbReference type="EMBL" id="KAH3892316.1"/>
    </source>
</evidence>
<dbReference type="AlphaFoldDB" id="A0A9D4NDI2"/>
<keyword evidence="2" id="KW-1185">Reference proteome</keyword>